<dbReference type="Proteomes" id="UP000031829">
    <property type="component" value="Chromosome"/>
</dbReference>
<organism evidence="1 2">
    <name type="scientific">Priestia megaterium (strain ATCC 14581 / DSM 32 / CCUG 1817 / JCM 2506 / NBRC 15308 / NCIMB 9376 / NCTC 10342 / NRRL B-14308 / VKM B-512 / Ford 19)</name>
    <name type="common">Bacillus megaterium</name>
    <dbReference type="NCBI Taxonomy" id="1348623"/>
    <lineage>
        <taxon>Bacteria</taxon>
        <taxon>Bacillati</taxon>
        <taxon>Bacillota</taxon>
        <taxon>Bacilli</taxon>
        <taxon>Bacillales</taxon>
        <taxon>Bacillaceae</taxon>
        <taxon>Priestia</taxon>
    </lineage>
</organism>
<dbReference type="EMBL" id="CP009920">
    <property type="protein sequence ID" value="AJI24022.1"/>
    <property type="molecule type" value="Genomic_DNA"/>
</dbReference>
<name>A0A0B6ASD3_PRIM2</name>
<reference evidence="1 2" key="1">
    <citation type="journal article" date="2015" name="Genome Announc.">
        <title>Complete genome sequences for 35 biothreat assay-relevant bacillus species.</title>
        <authorList>
            <person name="Johnson S.L."/>
            <person name="Daligault H.E."/>
            <person name="Davenport K.W."/>
            <person name="Jaissle J."/>
            <person name="Frey K.G."/>
            <person name="Ladner J.T."/>
            <person name="Broomall S.M."/>
            <person name="Bishop-Lilly K.A."/>
            <person name="Bruce D.C."/>
            <person name="Gibbons H.S."/>
            <person name="Coyne S.R."/>
            <person name="Lo C.C."/>
            <person name="Meincke L."/>
            <person name="Munk A.C."/>
            <person name="Koroleva G.I."/>
            <person name="Rosenzweig C.N."/>
            <person name="Palacios G.F."/>
            <person name="Redden C.L."/>
            <person name="Minogue T.D."/>
            <person name="Chain P.S."/>
        </authorList>
    </citation>
    <scope>NUCLEOTIDE SEQUENCE [LARGE SCALE GENOMIC DNA]</scope>
    <source>
        <strain evidence="2">ATCC 14581 / DSM 32 / JCM 2506 / NBRC 15308 / NCIMB 9376 / NCTC 10342 / NRRL B-14308 / VKM B-512</strain>
    </source>
</reference>
<sequence length="124" mass="13978">MRDWFNLLAAWLCSYYISSLTAVGSKASLTYLLIQMILHPLDVFSVIILFFTALFCLSAAVRKVFLQSRLLLKGYKVKWHEYLVSCLCVIGILSLSAIALYQVVGLLTIAIIYALSSLKETHRV</sequence>
<evidence type="ECO:0000313" key="2">
    <source>
        <dbReference type="Proteomes" id="UP000031829"/>
    </source>
</evidence>
<dbReference type="HOGENOM" id="CLU_1999332_0_0_9"/>
<dbReference type="PATRIC" id="fig|592022.4.peg.4340"/>
<dbReference type="GeneID" id="93644751"/>
<gene>
    <name evidence="1" type="ORF">BG04_1276</name>
</gene>
<dbReference type="RefSeq" id="WP_013084909.1">
    <property type="nucleotide sequence ID" value="NZ_BCVB01000001.1"/>
</dbReference>
<protein>
    <submittedName>
        <fullName evidence="1">Putative membrane protein</fullName>
    </submittedName>
</protein>
<dbReference type="KEGG" id="bmeg:BG04_1276"/>
<evidence type="ECO:0000313" key="1">
    <source>
        <dbReference type="EMBL" id="AJI24022.1"/>
    </source>
</evidence>
<accession>A0A0B6ASD3</accession>
<proteinExistence type="predicted"/>
<dbReference type="AlphaFoldDB" id="A0A0B6ASD3"/>